<evidence type="ECO:0000256" key="6">
    <source>
        <dbReference type="ARBA" id="ARBA00023015"/>
    </source>
</evidence>
<dbReference type="Pfam" id="PF00096">
    <property type="entry name" value="zf-C2H2"/>
    <property type="match status" value="5"/>
</dbReference>
<name>A0A2A4J9H6_HELVI</name>
<keyword evidence="8" id="KW-0804">Transcription</keyword>
<dbReference type="PROSITE" id="PS50157">
    <property type="entry name" value="ZINC_FINGER_C2H2_2"/>
    <property type="match status" value="5"/>
</dbReference>
<feature type="binding site" evidence="11">
    <location>
        <position position="70"/>
    </location>
    <ligand>
        <name>Zn(2+)</name>
        <dbReference type="ChEBI" id="CHEBI:29105"/>
    </ligand>
</feature>
<feature type="coiled-coil region" evidence="12">
    <location>
        <begin position="103"/>
        <end position="130"/>
    </location>
</feature>
<evidence type="ECO:0000256" key="1">
    <source>
        <dbReference type="ARBA" id="ARBA00004123"/>
    </source>
</evidence>
<keyword evidence="6" id="KW-0805">Transcription regulation</keyword>
<feature type="domain" description="C2H2-type" evidence="13">
    <location>
        <begin position="329"/>
        <end position="356"/>
    </location>
</feature>
<feature type="domain" description="C2H2-type" evidence="13">
    <location>
        <begin position="390"/>
        <end position="417"/>
    </location>
</feature>
<feature type="domain" description="ZAD" evidence="14">
    <location>
        <begin position="20"/>
        <end position="97"/>
    </location>
</feature>
<feature type="binding site" evidence="11">
    <location>
        <position position="25"/>
    </location>
    <ligand>
        <name>Zn(2+)</name>
        <dbReference type="ChEBI" id="CHEBI:29105"/>
    </ligand>
</feature>
<keyword evidence="3" id="KW-0677">Repeat</keyword>
<evidence type="ECO:0000256" key="12">
    <source>
        <dbReference type="SAM" id="Coils"/>
    </source>
</evidence>
<evidence type="ECO:0000256" key="4">
    <source>
        <dbReference type="ARBA" id="ARBA00022771"/>
    </source>
</evidence>
<dbReference type="PROSITE" id="PS00028">
    <property type="entry name" value="ZINC_FINGER_C2H2_1"/>
    <property type="match status" value="5"/>
</dbReference>
<dbReference type="SMART" id="SM00868">
    <property type="entry name" value="zf-AD"/>
    <property type="match status" value="1"/>
</dbReference>
<feature type="domain" description="C2H2-type" evidence="13">
    <location>
        <begin position="357"/>
        <end position="384"/>
    </location>
</feature>
<evidence type="ECO:0000256" key="2">
    <source>
        <dbReference type="ARBA" id="ARBA00022723"/>
    </source>
</evidence>
<evidence type="ECO:0008006" key="16">
    <source>
        <dbReference type="Google" id="ProtNLM"/>
    </source>
</evidence>
<evidence type="ECO:0000256" key="5">
    <source>
        <dbReference type="ARBA" id="ARBA00022833"/>
    </source>
</evidence>
<evidence type="ECO:0000256" key="8">
    <source>
        <dbReference type="ARBA" id="ARBA00023163"/>
    </source>
</evidence>
<dbReference type="Gene3D" id="3.30.160.60">
    <property type="entry name" value="Classic Zinc Finger"/>
    <property type="match status" value="4"/>
</dbReference>
<dbReference type="InterPro" id="IPR013087">
    <property type="entry name" value="Znf_C2H2_type"/>
</dbReference>
<dbReference type="Gene3D" id="3.40.1800.20">
    <property type="match status" value="1"/>
</dbReference>
<dbReference type="FunFam" id="3.30.160.60:FF:000110">
    <property type="entry name" value="Zinc finger protein-like"/>
    <property type="match status" value="1"/>
</dbReference>
<evidence type="ECO:0000256" key="3">
    <source>
        <dbReference type="ARBA" id="ARBA00022737"/>
    </source>
</evidence>
<proteinExistence type="predicted"/>
<dbReference type="InterPro" id="IPR012934">
    <property type="entry name" value="Znf_AD"/>
</dbReference>
<keyword evidence="4 10" id="KW-0863">Zinc-finger</keyword>
<dbReference type="EMBL" id="NWSH01002259">
    <property type="protein sequence ID" value="PCG68777.1"/>
    <property type="molecule type" value="Genomic_DNA"/>
</dbReference>
<dbReference type="GO" id="GO:0003677">
    <property type="term" value="F:DNA binding"/>
    <property type="evidence" value="ECO:0007669"/>
    <property type="project" value="UniProtKB-KW"/>
</dbReference>
<feature type="binding site" evidence="11">
    <location>
        <position position="73"/>
    </location>
    <ligand>
        <name>Zn(2+)</name>
        <dbReference type="ChEBI" id="CHEBI:29105"/>
    </ligand>
</feature>
<dbReference type="FunFam" id="3.30.160.60:FF:000322">
    <property type="entry name" value="GDNF-inducible zinc finger protein 1"/>
    <property type="match status" value="1"/>
</dbReference>
<keyword evidence="5 11" id="KW-0862">Zinc</keyword>
<dbReference type="Pfam" id="PF07776">
    <property type="entry name" value="zf-AD"/>
    <property type="match status" value="1"/>
</dbReference>
<accession>A0A2A4J9H6</accession>
<dbReference type="GO" id="GO:0010468">
    <property type="term" value="P:regulation of gene expression"/>
    <property type="evidence" value="ECO:0007669"/>
    <property type="project" value="TreeGrafter"/>
</dbReference>
<evidence type="ECO:0000313" key="15">
    <source>
        <dbReference type="EMBL" id="PCG68777.1"/>
    </source>
</evidence>
<organism evidence="15">
    <name type="scientific">Heliothis virescens</name>
    <name type="common">Tobacco budworm moth</name>
    <dbReference type="NCBI Taxonomy" id="7102"/>
    <lineage>
        <taxon>Eukaryota</taxon>
        <taxon>Metazoa</taxon>
        <taxon>Ecdysozoa</taxon>
        <taxon>Arthropoda</taxon>
        <taxon>Hexapoda</taxon>
        <taxon>Insecta</taxon>
        <taxon>Pterygota</taxon>
        <taxon>Neoptera</taxon>
        <taxon>Endopterygota</taxon>
        <taxon>Lepidoptera</taxon>
        <taxon>Glossata</taxon>
        <taxon>Ditrysia</taxon>
        <taxon>Noctuoidea</taxon>
        <taxon>Noctuidae</taxon>
        <taxon>Heliothinae</taxon>
        <taxon>Heliothis</taxon>
    </lineage>
</organism>
<feature type="domain" description="C2H2-type" evidence="13">
    <location>
        <begin position="417"/>
        <end position="446"/>
    </location>
</feature>
<dbReference type="InterPro" id="IPR036236">
    <property type="entry name" value="Znf_C2H2_sf"/>
</dbReference>
<comment type="subcellular location">
    <subcellularLocation>
        <location evidence="1">Nucleus</location>
    </subcellularLocation>
</comment>
<reference evidence="15" key="1">
    <citation type="submission" date="2017-09" db="EMBL/GenBank/DDBJ databases">
        <title>Contemporary evolution of a Lepidopteran species, Heliothis virescens, in response to modern agricultural practices.</title>
        <authorList>
            <person name="Fritz M.L."/>
            <person name="Deyonke A.M."/>
            <person name="Papanicolaou A."/>
            <person name="Micinski S."/>
            <person name="Westbrook J."/>
            <person name="Gould F."/>
        </authorList>
    </citation>
    <scope>NUCLEOTIDE SEQUENCE [LARGE SCALE GENOMIC DNA]</scope>
    <source>
        <strain evidence="15">HvINT-</strain>
        <tissue evidence="15">Whole body</tissue>
    </source>
</reference>
<dbReference type="PANTHER" id="PTHR16515:SF49">
    <property type="entry name" value="GASTRULA ZINC FINGER PROTEIN XLCGF49.1-LIKE-RELATED"/>
    <property type="match status" value="1"/>
</dbReference>
<evidence type="ECO:0000259" key="14">
    <source>
        <dbReference type="PROSITE" id="PS51915"/>
    </source>
</evidence>
<keyword evidence="9" id="KW-0539">Nucleus</keyword>
<comment type="caution">
    <text evidence="15">The sequence shown here is derived from an EMBL/GenBank/DDBJ whole genome shotgun (WGS) entry which is preliminary data.</text>
</comment>
<dbReference type="SMART" id="SM00355">
    <property type="entry name" value="ZnF_C2H2"/>
    <property type="match status" value="5"/>
</dbReference>
<evidence type="ECO:0000256" key="10">
    <source>
        <dbReference type="PROSITE-ProRule" id="PRU00042"/>
    </source>
</evidence>
<keyword evidence="12" id="KW-0175">Coiled coil</keyword>
<dbReference type="AlphaFoldDB" id="A0A2A4J9H6"/>
<dbReference type="GO" id="GO:0008270">
    <property type="term" value="F:zinc ion binding"/>
    <property type="evidence" value="ECO:0007669"/>
    <property type="project" value="UniProtKB-UniRule"/>
</dbReference>
<dbReference type="SUPFAM" id="SSF57667">
    <property type="entry name" value="beta-beta-alpha zinc fingers"/>
    <property type="match status" value="3"/>
</dbReference>
<evidence type="ECO:0000256" key="7">
    <source>
        <dbReference type="ARBA" id="ARBA00023125"/>
    </source>
</evidence>
<dbReference type="STRING" id="7102.A0A2A4J9H6"/>
<sequence length="449" mass="50881">MMRTYTRKRPDHQLIDDVHELCRLCLNKSIDAMPIFSDDTDNICATLALRIMICVGLEVNREECLPNTICTDCYDQLNKYYAFRKKCEVTYQKLKSHVLAVKEQQCKQKIKEEADRKMKLEEANNAEELKYVVTFDKEQYPDVNGLNLNGVAQMNHFTEKLPELSKIELLETKDNDQTEEVPSDPDPDISTFLSTILVELGILTQGDNGLVYSNQNIKSLELETGDGSSIMMQLVEEDDVQEQSIVNAEPQIVLPEIPESPEQVESKATKKTAAEVFTENNCVIKYITSNANFKTKKDRCVSCGECGRRLASRSALTRHLRTHSGERPFACHVCGRRFAQKEVMVRHLLVHGEQRPYACSACDKSFTQRGALAAHARAHAPPHARALALHRCDRCPKVFLYASGLSRHMMMHNGRVYVCGACERHFKDKSSLLRHLKTANHAPRATPPT</sequence>
<evidence type="ECO:0000259" key="13">
    <source>
        <dbReference type="PROSITE" id="PS50157"/>
    </source>
</evidence>
<keyword evidence="7" id="KW-0238">DNA-binding</keyword>
<feature type="domain" description="C2H2-type" evidence="13">
    <location>
        <begin position="301"/>
        <end position="328"/>
    </location>
</feature>
<dbReference type="SUPFAM" id="SSF57716">
    <property type="entry name" value="Glucocorticoid receptor-like (DNA-binding domain)"/>
    <property type="match status" value="1"/>
</dbReference>
<dbReference type="PROSITE" id="PS51915">
    <property type="entry name" value="ZAD"/>
    <property type="match status" value="1"/>
</dbReference>
<evidence type="ECO:0000256" key="9">
    <source>
        <dbReference type="ARBA" id="ARBA00023242"/>
    </source>
</evidence>
<gene>
    <name evidence="15" type="ORF">B5V51_4880</name>
</gene>
<protein>
    <recommendedName>
        <fullName evidence="16">Protein krueppel</fullName>
    </recommendedName>
</protein>
<feature type="binding site" evidence="11">
    <location>
        <position position="22"/>
    </location>
    <ligand>
        <name>Zn(2+)</name>
        <dbReference type="ChEBI" id="CHEBI:29105"/>
    </ligand>
</feature>
<dbReference type="PANTHER" id="PTHR16515">
    <property type="entry name" value="PR DOMAIN ZINC FINGER PROTEIN"/>
    <property type="match status" value="1"/>
</dbReference>
<dbReference type="InterPro" id="IPR050331">
    <property type="entry name" value="Zinc_finger"/>
</dbReference>
<evidence type="ECO:0000256" key="11">
    <source>
        <dbReference type="PROSITE-ProRule" id="PRU01263"/>
    </source>
</evidence>
<dbReference type="GO" id="GO:0005634">
    <property type="term" value="C:nucleus"/>
    <property type="evidence" value="ECO:0007669"/>
    <property type="project" value="UniProtKB-SubCell"/>
</dbReference>
<keyword evidence="2 11" id="KW-0479">Metal-binding</keyword>